<accession>A0ACC0K0A4</accession>
<sequence>MGFNFLYLLLCCVLTKLSYGERLHGQIYSSIEGGAACFRRLNGTHQAGCSSSNKGAIGVVHIVKDVSDAQWVVFNATTGPYMAVVSTDLFHSVVELFMDNPANVAGVLLYANATQKTMSFTQESMCPNEYASEPGSQCPAPDKSVWNKGGTGLIRRDIPFPIFFLPASRLEEIVKIEQCYERYNVGLESQDGKPLCSIQLNSFMWAAVNSAVCRRRSAASALLTPTKGPGPKKKVILVTSRIDTASLFDGIAPGAASSVVGMVTLISAATALSKMIPAYNASQYARAATTCSSRSSRAQRALLVGQTYLPSSHSNVLWALLNGEAFDYIGSQRVAFDVQRAAWPPDAPLSPGDFNLHVEVGQIGGSLLDFKESASWPLYTYVHKDNDAVPKITVAAHCAQKAGSIATLDREADPLPKIAASPLVTEFLVELSEYMQKSNMTVTNTFTNNLPPSSLHSFRRILKNVTKSGELPELLLTDHGATFTNLFYNSAMDDYEKIVIPTDELLKNGNMTENEAQVKIARVASALAWTLYRQVTGQPYGGDYSVSAHLVDELLYCFLENKSCRLLTAADYGEAPAAEESVPRPVPLYVGVVTWASNAAAFAGHLLTLLTGTQLSVNKTVCDANTSPDNSYYWLRGWNNSGVCIETNMNFSEAISPAFLSPDYDMSSGEFSTWTESVWQTMWARVFVSAGGGGARAALGAGAAATVLTALLTFWIQRHVARVFVNAPPGSFGSGDAVPGYLGKDRNIQSKAPRRPTNHMFVRIASRVCRVCSQARGTAAPTARQSQVVARCRILRTVNC</sequence>
<dbReference type="EMBL" id="CM046131">
    <property type="protein sequence ID" value="KAI8429846.1"/>
    <property type="molecule type" value="Genomic_DNA"/>
</dbReference>
<evidence type="ECO:0000313" key="2">
    <source>
        <dbReference type="Proteomes" id="UP001064048"/>
    </source>
</evidence>
<comment type="caution">
    <text evidence="1">The sequence shown here is derived from an EMBL/GenBank/DDBJ whole genome shotgun (WGS) entry which is preliminary data.</text>
</comment>
<proteinExistence type="predicted"/>
<evidence type="ECO:0000313" key="1">
    <source>
        <dbReference type="EMBL" id="KAI8429846.1"/>
    </source>
</evidence>
<dbReference type="Proteomes" id="UP001064048">
    <property type="component" value="Chromosome Z"/>
</dbReference>
<organism evidence="1 2">
    <name type="scientific">Choristoneura fumiferana</name>
    <name type="common">Spruce budworm moth</name>
    <name type="synonym">Archips fumiferana</name>
    <dbReference type="NCBI Taxonomy" id="7141"/>
    <lineage>
        <taxon>Eukaryota</taxon>
        <taxon>Metazoa</taxon>
        <taxon>Ecdysozoa</taxon>
        <taxon>Arthropoda</taxon>
        <taxon>Hexapoda</taxon>
        <taxon>Insecta</taxon>
        <taxon>Pterygota</taxon>
        <taxon>Neoptera</taxon>
        <taxon>Endopterygota</taxon>
        <taxon>Lepidoptera</taxon>
        <taxon>Glossata</taxon>
        <taxon>Ditrysia</taxon>
        <taxon>Tortricoidea</taxon>
        <taxon>Tortricidae</taxon>
        <taxon>Tortricinae</taxon>
        <taxon>Choristoneura</taxon>
    </lineage>
</organism>
<name>A0ACC0K0A4_CHOFU</name>
<gene>
    <name evidence="1" type="ORF">MSG28_000349</name>
</gene>
<protein>
    <submittedName>
        <fullName evidence="1">Uncharacterized protein</fullName>
    </submittedName>
</protein>
<keyword evidence="2" id="KW-1185">Reference proteome</keyword>
<reference evidence="1 2" key="1">
    <citation type="journal article" date="2022" name="Genome Biol. Evol.">
        <title>The Spruce Budworm Genome: Reconstructing the Evolutionary History of Antifreeze Proteins.</title>
        <authorList>
            <person name="Beliveau C."/>
            <person name="Gagne P."/>
            <person name="Picq S."/>
            <person name="Vernygora O."/>
            <person name="Keeling C.I."/>
            <person name="Pinkney K."/>
            <person name="Doucet D."/>
            <person name="Wen F."/>
            <person name="Johnston J.S."/>
            <person name="Maaroufi H."/>
            <person name="Boyle B."/>
            <person name="Laroche J."/>
            <person name="Dewar K."/>
            <person name="Juretic N."/>
            <person name="Blackburn G."/>
            <person name="Nisole A."/>
            <person name="Brunet B."/>
            <person name="Brandao M."/>
            <person name="Lumley L."/>
            <person name="Duan J."/>
            <person name="Quan G."/>
            <person name="Lucarotti C.J."/>
            <person name="Roe A.D."/>
            <person name="Sperling F.A.H."/>
            <person name="Levesque R.C."/>
            <person name="Cusson M."/>
        </authorList>
    </citation>
    <scope>NUCLEOTIDE SEQUENCE [LARGE SCALE GENOMIC DNA]</scope>
    <source>
        <strain evidence="1">Glfc:IPQL:Cfum</strain>
    </source>
</reference>